<comment type="caution">
    <text evidence="1">The sequence shown here is derived from an EMBL/GenBank/DDBJ whole genome shotgun (WGS) entry which is preliminary data.</text>
</comment>
<name>A0A0L6TVI7_9FIRM</name>
<proteinExistence type="predicted"/>
<dbReference type="PATRIC" id="fig|52689.4.peg.3606"/>
<dbReference type="RefSeq" id="WP_050741879.1">
    <property type="nucleotide sequence ID" value="NZ_LGYO01000069.1"/>
</dbReference>
<gene>
    <name evidence="1" type="ORF">AKG39_18470</name>
</gene>
<dbReference type="STRING" id="52689.AKG39_18470"/>
<dbReference type="AlphaFoldDB" id="A0A0L6TVI7"/>
<dbReference type="PANTHER" id="PTHR30087">
    <property type="entry name" value="INNER MEMBRANE PROTEIN"/>
    <property type="match status" value="1"/>
</dbReference>
<protein>
    <submittedName>
        <fullName evidence="1">Uncharacterized protein</fullName>
    </submittedName>
</protein>
<dbReference type="Proteomes" id="UP000036873">
    <property type="component" value="Unassembled WGS sequence"/>
</dbReference>
<keyword evidence="2" id="KW-1185">Reference proteome</keyword>
<dbReference type="PANTHER" id="PTHR30087:SF1">
    <property type="entry name" value="HYPOTHETICAL CYTOSOLIC PROTEIN"/>
    <property type="match status" value="1"/>
</dbReference>
<reference evidence="2" key="1">
    <citation type="submission" date="2015-07" db="EMBL/GenBank/DDBJ databases">
        <title>Draft genome sequence of Acetobacterium bakii DSM 8293, a potential psychrophilic chemical producer through syngas fermentation.</title>
        <authorList>
            <person name="Song Y."/>
            <person name="Hwang S."/>
            <person name="Cho B.-K."/>
        </authorList>
    </citation>
    <scope>NUCLEOTIDE SEQUENCE [LARGE SCALE GENOMIC DNA]</scope>
    <source>
        <strain evidence="2">DSM 8239</strain>
    </source>
</reference>
<evidence type="ECO:0000313" key="2">
    <source>
        <dbReference type="Proteomes" id="UP000036873"/>
    </source>
</evidence>
<evidence type="ECO:0000313" key="1">
    <source>
        <dbReference type="EMBL" id="KNZ40273.1"/>
    </source>
</evidence>
<dbReference type="EMBL" id="LGYO01000069">
    <property type="protein sequence ID" value="KNZ40273.1"/>
    <property type="molecule type" value="Genomic_DNA"/>
</dbReference>
<dbReference type="InterPro" id="IPR007553">
    <property type="entry name" value="2-thiour_desulf"/>
</dbReference>
<sequence>MNEKDFNVLKNAINNKKPILVSGCLAGMLINYQEKGNLIDEIRQLMLDGIAIAVCPEVLAGLPTPRDPAEIMVVDGETKVFNCEKIDLTETYQLGAERTLGVALRTGAKIAILKSNSPSCGCGKIYDGSFTEKLVDGDGITAALLKENGIRVITEEEFRECLN</sequence>
<dbReference type="OrthoDB" id="9797779at2"/>
<accession>A0A0L6TVI7</accession>
<dbReference type="Pfam" id="PF04463">
    <property type="entry name" value="2-thiour_desulf"/>
    <property type="match status" value="1"/>
</dbReference>
<organism evidence="1 2">
    <name type="scientific">Acetobacterium bakii</name>
    <dbReference type="NCBI Taxonomy" id="52689"/>
    <lineage>
        <taxon>Bacteria</taxon>
        <taxon>Bacillati</taxon>
        <taxon>Bacillota</taxon>
        <taxon>Clostridia</taxon>
        <taxon>Eubacteriales</taxon>
        <taxon>Eubacteriaceae</taxon>
        <taxon>Acetobacterium</taxon>
    </lineage>
</organism>